<gene>
    <name evidence="2" type="ORF">DBV15_00551</name>
</gene>
<feature type="compositionally biased region" description="Low complexity" evidence="1">
    <location>
        <begin position="52"/>
        <end position="67"/>
    </location>
</feature>
<dbReference type="Proteomes" id="UP000310200">
    <property type="component" value="Unassembled WGS sequence"/>
</dbReference>
<evidence type="ECO:0000313" key="2">
    <source>
        <dbReference type="EMBL" id="TGZ52937.1"/>
    </source>
</evidence>
<keyword evidence="3" id="KW-1185">Reference proteome</keyword>
<feature type="compositionally biased region" description="Low complexity" evidence="1">
    <location>
        <begin position="108"/>
        <end position="122"/>
    </location>
</feature>
<sequence length="802" mass="90195">MAVPLTSDLPGTSTEAGGDIQARSEPRRPPRLVPRPHSRWRTAETVSPKTSVRAGRVVTPVTRGGVPESYAAYPPRRIGRGSPRIRSRDVPSTSGDRSRNDRWRNRWTRSTGFSSPYSSSSSERSKRARGRAREARETERGVRLCSRLGRYLRFFHTWPDRSGRAQGETPRTGLGEHTGRRRYAWRSRKSSGLLVDDAEARIMRTYVSPLEDNRSRSTFTGAKLPLRDSVIFDIRRPCRKKFTSCTSVRRESTACVALARRRRRETVVRAAPQPGAHKCLEEGGPEMGTRAFEWALSRDKRREECPALGLVSSRLVVDSGVRRPPDLKVCRNQNRRRVLSATRRSLSTDRDCVGTCIYRCDYAIGLFVTSAAINDASLSGLDGSPEDRIIHKGATRHYAIIASTAAAESLCSRRIYAKPPTAAGRRDGPKRKVNGTSRLRKVIPPCLRSFAQKSLATAKFMGILRFPHFAGARRARSKMRGLMRRVKDFRYGNERRSAGQRYGHYNRDRATGEGKGIATGSIYHILLADNRTYTCARRPVDIGGVNELSRSGESRSYTPWPHLQRISSYSRDAEGRDTHGDVRTYKMLSPDMATCTSCSLLGKRNSPDKFHRYVITGTAIGLYRTHRIQSRGEDFVRSYSRESIKKKKEKRGRRPPSIGCEKPDSLFREREGEPEIRHVSRYMNALLITCRKSVYCPGLQPSVRRICHECSVSVSAKHIAVIKGVAIASLVAHFGEVLAMIRCKISQESVGGARARPVYLHSTDPRTDIFFQNLPLHKAYQEDVLGNASDTKDTPIELEIPR</sequence>
<feature type="region of interest" description="Disordered" evidence="1">
    <location>
        <begin position="1"/>
        <end position="139"/>
    </location>
</feature>
<proteinExistence type="predicted"/>
<evidence type="ECO:0000256" key="1">
    <source>
        <dbReference type="SAM" id="MobiDB-lite"/>
    </source>
</evidence>
<reference evidence="2 3" key="1">
    <citation type="journal article" date="2019" name="Philos. Trans. R. Soc. Lond., B, Biol. Sci.">
        <title>Ant behaviour and brain gene expression of defending hosts depend on the ecological success of the intruding social parasite.</title>
        <authorList>
            <person name="Kaur R."/>
            <person name="Stoldt M."/>
            <person name="Jongepier E."/>
            <person name="Feldmeyer B."/>
            <person name="Menzel F."/>
            <person name="Bornberg-Bauer E."/>
            <person name="Foitzik S."/>
        </authorList>
    </citation>
    <scope>NUCLEOTIDE SEQUENCE [LARGE SCALE GENOMIC DNA]</scope>
    <source>
        <tissue evidence="2">Whole body</tissue>
    </source>
</reference>
<dbReference type="EMBL" id="QBLH01001127">
    <property type="protein sequence ID" value="TGZ52937.1"/>
    <property type="molecule type" value="Genomic_DNA"/>
</dbReference>
<dbReference type="AlphaFoldDB" id="A0A4S2KXU3"/>
<organism evidence="2 3">
    <name type="scientific">Temnothorax longispinosus</name>
    <dbReference type="NCBI Taxonomy" id="300112"/>
    <lineage>
        <taxon>Eukaryota</taxon>
        <taxon>Metazoa</taxon>
        <taxon>Ecdysozoa</taxon>
        <taxon>Arthropoda</taxon>
        <taxon>Hexapoda</taxon>
        <taxon>Insecta</taxon>
        <taxon>Pterygota</taxon>
        <taxon>Neoptera</taxon>
        <taxon>Endopterygota</taxon>
        <taxon>Hymenoptera</taxon>
        <taxon>Apocrita</taxon>
        <taxon>Aculeata</taxon>
        <taxon>Formicoidea</taxon>
        <taxon>Formicidae</taxon>
        <taxon>Myrmicinae</taxon>
        <taxon>Temnothorax</taxon>
    </lineage>
</organism>
<accession>A0A4S2KXU3</accession>
<protein>
    <submittedName>
        <fullName evidence="2">Uncharacterized protein</fullName>
    </submittedName>
</protein>
<name>A0A4S2KXU3_9HYME</name>
<comment type="caution">
    <text evidence="2">The sequence shown here is derived from an EMBL/GenBank/DDBJ whole genome shotgun (WGS) entry which is preliminary data.</text>
</comment>
<evidence type="ECO:0000313" key="3">
    <source>
        <dbReference type="Proteomes" id="UP000310200"/>
    </source>
</evidence>